<keyword evidence="2" id="KW-1003">Cell membrane</keyword>
<reference evidence="11" key="1">
    <citation type="submission" date="2020-02" db="EMBL/GenBank/DDBJ databases">
        <authorList>
            <person name="Chen W.-M."/>
        </authorList>
    </citation>
    <scope>NUCLEOTIDE SEQUENCE</scope>
    <source>
        <strain evidence="11">NBD-18</strain>
    </source>
</reference>
<gene>
    <name evidence="11" type="ORF">G3I67_10005</name>
</gene>
<evidence type="ECO:0000313" key="11">
    <source>
        <dbReference type="EMBL" id="NDY83564.1"/>
    </source>
</evidence>
<dbReference type="Pfam" id="PF09976">
    <property type="entry name" value="TPR_21"/>
    <property type="match status" value="1"/>
</dbReference>
<evidence type="ECO:0000256" key="4">
    <source>
        <dbReference type="ARBA" id="ARBA00022989"/>
    </source>
</evidence>
<dbReference type="GO" id="GO:0005886">
    <property type="term" value="C:plasma membrane"/>
    <property type="evidence" value="ECO:0007669"/>
    <property type="project" value="UniProtKB-SubCell"/>
</dbReference>
<evidence type="ECO:0000256" key="6">
    <source>
        <dbReference type="ARBA" id="ARBA00023186"/>
    </source>
</evidence>
<dbReference type="RefSeq" id="WP_163654886.1">
    <property type="nucleotide sequence ID" value="NZ_JAAGRN010000006.1"/>
</dbReference>
<evidence type="ECO:0000256" key="9">
    <source>
        <dbReference type="SAM" id="Phobius"/>
    </source>
</evidence>
<keyword evidence="4 9" id="KW-1133">Transmembrane helix</keyword>
<dbReference type="InterPro" id="IPR018704">
    <property type="entry name" value="SecYEG/CpoB_TPR"/>
</dbReference>
<dbReference type="InterPro" id="IPR011990">
    <property type="entry name" value="TPR-like_helical_dom_sf"/>
</dbReference>
<dbReference type="InterPro" id="IPR026039">
    <property type="entry name" value="YfgM"/>
</dbReference>
<evidence type="ECO:0000256" key="5">
    <source>
        <dbReference type="ARBA" id="ARBA00023136"/>
    </source>
</evidence>
<comment type="subcellular location">
    <subcellularLocation>
        <location evidence="1">Cell membrane</location>
        <topology evidence="1">Single-pass type II membrane protein</topology>
    </subcellularLocation>
</comment>
<proteinExistence type="inferred from homology"/>
<keyword evidence="5 9" id="KW-0472">Membrane</keyword>
<evidence type="ECO:0000259" key="10">
    <source>
        <dbReference type="Pfam" id="PF09976"/>
    </source>
</evidence>
<protein>
    <recommendedName>
        <fullName evidence="8">Ancillary SecYEG translocon subunit</fullName>
    </recommendedName>
</protein>
<evidence type="ECO:0000256" key="7">
    <source>
        <dbReference type="ARBA" id="ARBA00024197"/>
    </source>
</evidence>
<feature type="domain" description="Ancillary SecYEG translocon subunit/Cell division coordinator CpoB TPR" evidence="10">
    <location>
        <begin position="15"/>
        <end position="209"/>
    </location>
</feature>
<dbReference type="GO" id="GO:0044877">
    <property type="term" value="F:protein-containing complex binding"/>
    <property type="evidence" value="ECO:0007669"/>
    <property type="project" value="InterPro"/>
</dbReference>
<organism evidence="11">
    <name type="scientific">Sheuella amnicola</name>
    <dbReference type="NCBI Taxonomy" id="2707330"/>
    <lineage>
        <taxon>Bacteria</taxon>
        <taxon>Pseudomonadati</taxon>
        <taxon>Pseudomonadota</taxon>
        <taxon>Betaproteobacteria</taxon>
        <taxon>Burkholderiales</taxon>
        <taxon>Alcaligenaceae</taxon>
        <taxon>Sheuella</taxon>
    </lineage>
</organism>
<dbReference type="PIRSF" id="PIRSF006170">
    <property type="entry name" value="YfgM"/>
    <property type="match status" value="1"/>
</dbReference>
<accession>A0A6B2R1Q4</accession>
<dbReference type="PANTHER" id="PTHR38035:SF1">
    <property type="entry name" value="ANCILLARY SECYEG TRANSLOCON SUBUNIT"/>
    <property type="match status" value="1"/>
</dbReference>
<dbReference type="PANTHER" id="PTHR38035">
    <property type="entry name" value="UPF0070 PROTEIN YFGM"/>
    <property type="match status" value="1"/>
</dbReference>
<sequence>MAYDLEEQEQIDQLRAWWAKYGTLVTTVLLIALVAIASWRGWQWYQGHQAGQARGYFEALEEATRLPGDQSIARINAAAKTLRTEYGTTDYAGRAALVAASALQARDDMAGAKSQLEWLIQTKNPALVPVARLRLAGLLFDQKDYDAALAQLNDAPQAFAGLYEDRKGDILAAQGKVADARAVWIKAMDTLGAGHPLVPVIKLKLDALGA</sequence>
<feature type="transmembrane region" description="Helical" evidence="9">
    <location>
        <begin position="21"/>
        <end position="42"/>
    </location>
</feature>
<evidence type="ECO:0000256" key="1">
    <source>
        <dbReference type="ARBA" id="ARBA00004401"/>
    </source>
</evidence>
<comment type="caution">
    <text evidence="11">The sequence shown here is derived from an EMBL/GenBank/DDBJ whole genome shotgun (WGS) entry which is preliminary data.</text>
</comment>
<dbReference type="EMBL" id="JAAGRN010000006">
    <property type="protein sequence ID" value="NDY83564.1"/>
    <property type="molecule type" value="Genomic_DNA"/>
</dbReference>
<evidence type="ECO:0000256" key="3">
    <source>
        <dbReference type="ARBA" id="ARBA00022692"/>
    </source>
</evidence>
<keyword evidence="3 9" id="KW-0812">Transmembrane</keyword>
<keyword evidence="6" id="KW-0143">Chaperone</keyword>
<evidence type="ECO:0000256" key="8">
    <source>
        <dbReference type="ARBA" id="ARBA00024235"/>
    </source>
</evidence>
<comment type="similarity">
    <text evidence="7">Belongs to the YfgM family.</text>
</comment>
<name>A0A6B2R1Q4_9BURK</name>
<evidence type="ECO:0000256" key="2">
    <source>
        <dbReference type="ARBA" id="ARBA00022475"/>
    </source>
</evidence>
<dbReference type="AlphaFoldDB" id="A0A6B2R1Q4"/>
<dbReference type="SUPFAM" id="SSF48452">
    <property type="entry name" value="TPR-like"/>
    <property type="match status" value="1"/>
</dbReference>